<evidence type="ECO:0000256" key="4">
    <source>
        <dbReference type="ARBA" id="ARBA00023136"/>
    </source>
</evidence>
<evidence type="ECO:0000256" key="3">
    <source>
        <dbReference type="ARBA" id="ARBA00023034"/>
    </source>
</evidence>
<dbReference type="AlphaFoldDB" id="A0AAD7A5U7"/>
<reference evidence="8" key="1">
    <citation type="submission" date="2023-03" db="EMBL/GenBank/DDBJ databases">
        <title>Massive genome expansion in bonnet fungi (Mycena s.s.) driven by repeated elements and novel gene families across ecological guilds.</title>
        <authorList>
            <consortium name="Lawrence Berkeley National Laboratory"/>
            <person name="Harder C.B."/>
            <person name="Miyauchi S."/>
            <person name="Viragh M."/>
            <person name="Kuo A."/>
            <person name="Thoen E."/>
            <person name="Andreopoulos B."/>
            <person name="Lu D."/>
            <person name="Skrede I."/>
            <person name="Drula E."/>
            <person name="Henrissat B."/>
            <person name="Morin E."/>
            <person name="Kohler A."/>
            <person name="Barry K."/>
            <person name="LaButti K."/>
            <person name="Morin E."/>
            <person name="Salamov A."/>
            <person name="Lipzen A."/>
            <person name="Mereny Z."/>
            <person name="Hegedus B."/>
            <person name="Baldrian P."/>
            <person name="Stursova M."/>
            <person name="Weitz H."/>
            <person name="Taylor A."/>
            <person name="Grigoriev I.V."/>
            <person name="Nagy L.G."/>
            <person name="Martin F."/>
            <person name="Kauserud H."/>
        </authorList>
    </citation>
    <scope>NUCLEOTIDE SEQUENCE</scope>
    <source>
        <strain evidence="8">CBHHK002</strain>
    </source>
</reference>
<dbReference type="Pfam" id="PF20649">
    <property type="entry name" value="COG5_C"/>
    <property type="match status" value="1"/>
</dbReference>
<name>A0AAD7A5U7_9AGAR</name>
<evidence type="ECO:0000259" key="6">
    <source>
        <dbReference type="Pfam" id="PF10392"/>
    </source>
</evidence>
<dbReference type="GO" id="GO:0006891">
    <property type="term" value="P:intra-Golgi vesicle-mediated transport"/>
    <property type="evidence" value="ECO:0007669"/>
    <property type="project" value="InterPro"/>
</dbReference>
<dbReference type="Proteomes" id="UP001218218">
    <property type="component" value="Unassembled WGS sequence"/>
</dbReference>
<dbReference type="InterPro" id="IPR049176">
    <property type="entry name" value="COG5_N"/>
</dbReference>
<dbReference type="EMBL" id="JARIHO010000014">
    <property type="protein sequence ID" value="KAJ7350270.1"/>
    <property type="molecule type" value="Genomic_DNA"/>
</dbReference>
<gene>
    <name evidence="8" type="ORF">DFH08DRAFT_860896</name>
</gene>
<dbReference type="GO" id="GO:0000139">
    <property type="term" value="C:Golgi membrane"/>
    <property type="evidence" value="ECO:0007669"/>
    <property type="project" value="UniProtKB-SubCell"/>
</dbReference>
<feature type="region of interest" description="Disordered" evidence="5">
    <location>
        <begin position="213"/>
        <end position="233"/>
    </location>
</feature>
<keyword evidence="3" id="KW-0333">Golgi apparatus</keyword>
<evidence type="ECO:0000256" key="2">
    <source>
        <dbReference type="ARBA" id="ARBA00020974"/>
    </source>
</evidence>
<comment type="subcellular location">
    <subcellularLocation>
        <location evidence="1">Golgi apparatus membrane</location>
        <topology evidence="1">Peripheral membrane protein</topology>
    </subcellularLocation>
</comment>
<feature type="domain" description="Conserved oligomeric Golgi complex subunit 5 N-terminal" evidence="6">
    <location>
        <begin position="6"/>
        <end position="152"/>
    </location>
</feature>
<comment type="caution">
    <text evidence="8">The sequence shown here is derived from an EMBL/GenBank/DDBJ whole genome shotgun (WGS) entry which is preliminary data.</text>
</comment>
<dbReference type="Pfam" id="PF10392">
    <property type="entry name" value="COG5_N"/>
    <property type="match status" value="1"/>
</dbReference>
<evidence type="ECO:0000256" key="1">
    <source>
        <dbReference type="ARBA" id="ARBA00004395"/>
    </source>
</evidence>
<feature type="domain" description="Conserved oligomeric Golgi complex subunit 5 helical" evidence="7">
    <location>
        <begin position="240"/>
        <end position="455"/>
    </location>
</feature>
<dbReference type="GO" id="GO:0017119">
    <property type="term" value="C:Golgi transport complex"/>
    <property type="evidence" value="ECO:0007669"/>
    <property type="project" value="InterPro"/>
</dbReference>
<evidence type="ECO:0000313" key="9">
    <source>
        <dbReference type="Proteomes" id="UP001218218"/>
    </source>
</evidence>
<evidence type="ECO:0000313" key="8">
    <source>
        <dbReference type="EMBL" id="KAJ7350270.1"/>
    </source>
</evidence>
<sequence length="866" mass="95117">MTDYSVFASPDFDPNEYANAILAGEQYPPAAELNPKTPAKSTFEPSPKEDISVAISKLNFGVEDVSKQIKSVVNGHHEELLAQAASANALAGSLTLVRTGLADLDSSLDKLCSKVRVPYQSLQTNVSRLQKLQQASDVLRRTSRFVVLARRLQNQMSEMDLNSTENPDAVPRKLESQVNLLGVLEDEKERTIANAALSVAELVALLDGPVPAASSAEDSTLKNGHTGLESTEESATRISLRSIDAVAAHVPFIEDARTKVTTEMETMVLTGLTTLNQSLLASSLQTAFNLRVLPELVQSLLSDLSLAVESRIRSAFDLSKISRDASSKEPAPNSPSSPTSYKSRVRTEPTSFTAPQWTAALWNRLENMVEEMADCCVKVYTLEKVLKMKRDTISQVVFLDEAMKLLENKPSVTFWTSLGKSLEKHTRDSARGSTFLQQTLSTGYPRLLRLFHRFFSKIAVHTDTVYAQTYQSPETVLVLRALSNFESLYVSRSSNKLNEVVAQAFSGGARSPPGMNEGVNIARTVANELDSARFDPLLIRAVAKNVGASLEMLLSRADGLTSRDRPAVTLMGPSATPQQVSNGSIASCLYHCWSRLDKLGDEHAESVVAIIKPNIENIHQAYQRLVDPILVAIRRELGAIIAKLHRIDFSKPADPMAGMSGASFYMKDLVDKLSFIKVEILSKYSVGDAGREWINSIVKFVIRTFVLHVSIAKPLGESGKLQLTSDMTELEFALSAFMVESGPSKRGGSLESVGDDYRILRAMRPLLFLDNVELTSPKHTAGLPPLIVLHHILVRSPVPLPHSLHGWQEAEYVRWVDEHSEEEAWTLIEGGLSHWEKIEESEGEKGSGVAYVELARTVLSNAQARV</sequence>
<feature type="region of interest" description="Disordered" evidence="5">
    <location>
        <begin position="323"/>
        <end position="347"/>
    </location>
</feature>
<feature type="compositionally biased region" description="Polar residues" evidence="5">
    <location>
        <begin position="334"/>
        <end position="347"/>
    </location>
</feature>
<proteinExistence type="predicted"/>
<keyword evidence="4" id="KW-0472">Membrane</keyword>
<organism evidence="8 9">
    <name type="scientific">Mycena albidolilacea</name>
    <dbReference type="NCBI Taxonomy" id="1033008"/>
    <lineage>
        <taxon>Eukaryota</taxon>
        <taxon>Fungi</taxon>
        <taxon>Dikarya</taxon>
        <taxon>Basidiomycota</taxon>
        <taxon>Agaricomycotina</taxon>
        <taxon>Agaricomycetes</taxon>
        <taxon>Agaricomycetidae</taxon>
        <taxon>Agaricales</taxon>
        <taxon>Marasmiineae</taxon>
        <taxon>Mycenaceae</taxon>
        <taxon>Mycena</taxon>
    </lineage>
</organism>
<dbReference type="PANTHER" id="PTHR13228">
    <property type="entry name" value="CONSERVED OLIGOMERIC GOLGI COMPLEX COMPONENT 5"/>
    <property type="match status" value="1"/>
</dbReference>
<dbReference type="InterPro" id="IPR019465">
    <property type="entry name" value="Cog5"/>
</dbReference>
<protein>
    <recommendedName>
        <fullName evidence="2">Conserved oligomeric Golgi complex subunit 5</fullName>
    </recommendedName>
</protein>
<evidence type="ECO:0000256" key="5">
    <source>
        <dbReference type="SAM" id="MobiDB-lite"/>
    </source>
</evidence>
<keyword evidence="9" id="KW-1185">Reference proteome</keyword>
<dbReference type="PANTHER" id="PTHR13228:SF3">
    <property type="entry name" value="CONSERVED OLIGOMERIC GOLGI COMPLEX SUBUNIT 5"/>
    <property type="match status" value="1"/>
</dbReference>
<evidence type="ECO:0000259" key="7">
    <source>
        <dbReference type="Pfam" id="PF20649"/>
    </source>
</evidence>
<dbReference type="InterPro" id="IPR048485">
    <property type="entry name" value="COG5_helical"/>
</dbReference>
<accession>A0AAD7A5U7</accession>